<evidence type="ECO:0000313" key="1">
    <source>
        <dbReference type="EMBL" id="WAN69242.1"/>
    </source>
</evidence>
<dbReference type="AlphaFoldDB" id="A0A9Q9STC9"/>
<reference evidence="1" key="1">
    <citation type="journal article" date="2017" name="Proc. Natl. Acad. Sci. U.S.A.">
        <title>Comparative genomics uncovers the prolific and distinctive metabolic potential of the cyanobacterial genus Moorea.</title>
        <authorList>
            <person name="Leao T."/>
            <person name="Castelao G."/>
            <person name="Korobeynikov A."/>
            <person name="Monroe E.A."/>
            <person name="Podell S."/>
            <person name="Glukhov E."/>
            <person name="Allen E.E."/>
            <person name="Gerwick W.H."/>
            <person name="Gerwick L."/>
        </authorList>
    </citation>
    <scope>NUCLEOTIDE SEQUENCE</scope>
    <source>
        <strain evidence="1">JHB</strain>
    </source>
</reference>
<name>A0A9Q9STC9_MOOP1</name>
<dbReference type="EMBL" id="CP017708">
    <property type="protein sequence ID" value="WAN69242.1"/>
    <property type="molecule type" value="Genomic_DNA"/>
</dbReference>
<sequence>MRGLGVGSDSRFPIPDSRFPFPSWEGLGVGSDSRFPFPSWEGLGAHRGRFFTKGRVRTFIVKYQSTSGGNIVKYQSASGVNHGSSIKTMMINNDKLSTLS</sequence>
<accession>A0A9Q9STC9</accession>
<dbReference type="Proteomes" id="UP000176944">
    <property type="component" value="Chromosome"/>
</dbReference>
<proteinExistence type="predicted"/>
<gene>
    <name evidence="1" type="ORF">BJP36_43565</name>
</gene>
<reference evidence="1" key="2">
    <citation type="submission" date="2022-10" db="EMBL/GenBank/DDBJ databases">
        <authorList>
            <person name="Ngo T.-E."/>
        </authorList>
    </citation>
    <scope>NUCLEOTIDE SEQUENCE</scope>
    <source>
        <strain evidence="1">JHB</strain>
    </source>
</reference>
<organism evidence="1">
    <name type="scientific">Moorena producens (strain JHB)</name>
    <dbReference type="NCBI Taxonomy" id="1454205"/>
    <lineage>
        <taxon>Bacteria</taxon>
        <taxon>Bacillati</taxon>
        <taxon>Cyanobacteriota</taxon>
        <taxon>Cyanophyceae</taxon>
        <taxon>Coleofasciculales</taxon>
        <taxon>Coleofasciculaceae</taxon>
        <taxon>Moorena</taxon>
    </lineage>
</organism>
<protein>
    <submittedName>
        <fullName evidence="1">Uncharacterized protein</fullName>
    </submittedName>
</protein>